<dbReference type="EMBL" id="CYGV01000558">
    <property type="protein sequence ID" value="CUA68866.1"/>
    <property type="molecule type" value="Genomic_DNA"/>
</dbReference>
<keyword evidence="3" id="KW-0677">Repeat</keyword>
<dbReference type="InterPro" id="IPR031127">
    <property type="entry name" value="E3_UB_ligase_RBR"/>
</dbReference>
<dbReference type="AlphaFoldDB" id="A0A0K6FRM5"/>
<keyword evidence="10" id="KW-1185">Reference proteome</keyword>
<dbReference type="Pfam" id="PF22191">
    <property type="entry name" value="IBR_1"/>
    <property type="match status" value="1"/>
</dbReference>
<keyword evidence="2" id="KW-0479">Metal-binding</keyword>
<evidence type="ECO:0000259" key="8">
    <source>
        <dbReference type="PROSITE" id="PS51873"/>
    </source>
</evidence>
<keyword evidence="4" id="KW-0863">Zinc-finger</keyword>
<keyword evidence="1" id="KW-0808">Transferase</keyword>
<dbReference type="PANTHER" id="PTHR11685">
    <property type="entry name" value="RBR FAMILY RING FINGER AND IBR DOMAIN-CONTAINING"/>
    <property type="match status" value="1"/>
</dbReference>
<dbReference type="GO" id="GO:0016567">
    <property type="term" value="P:protein ubiquitination"/>
    <property type="evidence" value="ECO:0007669"/>
    <property type="project" value="InterPro"/>
</dbReference>
<dbReference type="GO" id="GO:0008270">
    <property type="term" value="F:zinc ion binding"/>
    <property type="evidence" value="ECO:0007669"/>
    <property type="project" value="UniProtKB-KW"/>
</dbReference>
<evidence type="ECO:0000313" key="9">
    <source>
        <dbReference type="EMBL" id="CUA68866.1"/>
    </source>
</evidence>
<dbReference type="CDD" id="cd22584">
    <property type="entry name" value="Rcat_RBR_unk"/>
    <property type="match status" value="1"/>
</dbReference>
<feature type="region of interest" description="Disordered" evidence="7">
    <location>
        <begin position="435"/>
        <end position="454"/>
    </location>
</feature>
<protein>
    <submittedName>
        <fullName evidence="9">E3 ubiquitin-protein ligase RNF216</fullName>
    </submittedName>
</protein>
<evidence type="ECO:0000256" key="6">
    <source>
        <dbReference type="ARBA" id="ARBA00022833"/>
    </source>
</evidence>
<dbReference type="Proteomes" id="UP000044841">
    <property type="component" value="Unassembled WGS sequence"/>
</dbReference>
<dbReference type="SUPFAM" id="SSF57850">
    <property type="entry name" value="RING/U-box"/>
    <property type="match status" value="3"/>
</dbReference>
<feature type="compositionally biased region" description="Low complexity" evidence="7">
    <location>
        <begin position="414"/>
        <end position="425"/>
    </location>
</feature>
<keyword evidence="6" id="KW-0862">Zinc</keyword>
<feature type="domain" description="RING-type" evidence="8">
    <location>
        <begin position="469"/>
        <end position="660"/>
    </location>
</feature>
<feature type="compositionally biased region" description="Low complexity" evidence="7">
    <location>
        <begin position="105"/>
        <end position="124"/>
    </location>
</feature>
<gene>
    <name evidence="9" type="ORF">RSOLAG22IIIB_08113</name>
</gene>
<organism evidence="9 10">
    <name type="scientific">Rhizoctonia solani</name>
    <dbReference type="NCBI Taxonomy" id="456999"/>
    <lineage>
        <taxon>Eukaryota</taxon>
        <taxon>Fungi</taxon>
        <taxon>Dikarya</taxon>
        <taxon>Basidiomycota</taxon>
        <taxon>Agaricomycotina</taxon>
        <taxon>Agaricomycetes</taxon>
        <taxon>Cantharellales</taxon>
        <taxon>Ceratobasidiaceae</taxon>
        <taxon>Rhizoctonia</taxon>
    </lineage>
</organism>
<dbReference type="Gene3D" id="1.20.120.1750">
    <property type="match status" value="1"/>
</dbReference>
<evidence type="ECO:0000256" key="3">
    <source>
        <dbReference type="ARBA" id="ARBA00022737"/>
    </source>
</evidence>
<evidence type="ECO:0000256" key="1">
    <source>
        <dbReference type="ARBA" id="ARBA00022679"/>
    </source>
</evidence>
<evidence type="ECO:0000313" key="10">
    <source>
        <dbReference type="Proteomes" id="UP000044841"/>
    </source>
</evidence>
<feature type="region of interest" description="Disordered" evidence="7">
    <location>
        <begin position="95"/>
        <end position="135"/>
    </location>
</feature>
<feature type="region of interest" description="Disordered" evidence="7">
    <location>
        <begin position="378"/>
        <end position="425"/>
    </location>
</feature>
<sequence length="754" mass="84047">MDEENELMLEMTAHLQLLDLEDRRAELTPDDPTLSDLEITFDIIEADIRATLQSIRDRRIARVIQDAGRVADLARIGEIAEAELRAQEERESLLRLARRSPPQPASSSSSSSSVPSNSLLSTESEPSDPGSPHSSVSDLLWLGSFQTGNDEVVYVPPILRLPAGRNTVECIICTSSTTEAYEAPCGCFYDRNCIVELFNKATTDESRFPPKCCTPIPFEDIRTLLSPQLIKTFEEKTKEFGIKNRLYCSNGTCSNFLGQAAATERGKTSVVFRLPPSTMDQDDYETLLELTAQCQLMDLEELRVGIKGKSRVGGRLSDLELSYNAMEAEARATLQYIQDRRIARGAQGASQEDVDLINTIAEIERQEQADRQYALALSTDPDALPPPPVVSLTSASRSGFGSGSADRNSREESPSGSSGSSWPWSTAESFVSSPASSSRSSLYEPPKPQASTSKATFIPSILRLPHGRSSVDCVICGDYTNQAYQAPCGCFYDRQCLTDLFDKATVDESLFPPRCCSQQISFAQIRSILSPQLVQKFETKSEEFKTTNRLYCHNSTCSRFLGPAASTEREKGARLCIQCWRTTCSFCKSAAHASHVPCETDTAAQQVLALGRQEGWQSCPSCHHMVELDTGCYHMTCRCRYEFCYLCARRWKECTCPQWDENRLVAQAERRVVRDLGALPAVPRPAQLEARQHDIFRMVEDLRVNHECNHHLSGFSRRGGSGNCESCGNWLRDFLLQCRGCSMRVCVRCRRNRL</sequence>
<accession>A0A0K6FRM5</accession>
<evidence type="ECO:0000256" key="5">
    <source>
        <dbReference type="ARBA" id="ARBA00022786"/>
    </source>
</evidence>
<evidence type="ECO:0000256" key="7">
    <source>
        <dbReference type="SAM" id="MobiDB-lite"/>
    </source>
</evidence>
<name>A0A0K6FRM5_9AGAM</name>
<dbReference type="GO" id="GO:0004842">
    <property type="term" value="F:ubiquitin-protein transferase activity"/>
    <property type="evidence" value="ECO:0007669"/>
    <property type="project" value="InterPro"/>
</dbReference>
<keyword evidence="5" id="KW-0833">Ubl conjugation pathway</keyword>
<dbReference type="PROSITE" id="PS51873">
    <property type="entry name" value="TRIAD"/>
    <property type="match status" value="1"/>
</dbReference>
<evidence type="ECO:0000256" key="2">
    <source>
        <dbReference type="ARBA" id="ARBA00022723"/>
    </source>
</evidence>
<evidence type="ECO:0000256" key="4">
    <source>
        <dbReference type="ARBA" id="ARBA00022771"/>
    </source>
</evidence>
<feature type="compositionally biased region" description="Low complexity" evidence="7">
    <location>
        <begin position="394"/>
        <end position="405"/>
    </location>
</feature>
<reference evidence="9 10" key="1">
    <citation type="submission" date="2015-07" db="EMBL/GenBank/DDBJ databases">
        <authorList>
            <person name="Noorani M."/>
        </authorList>
    </citation>
    <scope>NUCLEOTIDE SEQUENCE [LARGE SCALE GENOMIC DNA]</scope>
    <source>
        <strain evidence="9">BBA 69670</strain>
    </source>
</reference>
<dbReference type="InterPro" id="IPR044066">
    <property type="entry name" value="TRIAD_supradom"/>
</dbReference>
<proteinExistence type="predicted"/>